<gene>
    <name evidence="1" type="ORF">SAMEA3906487_01930</name>
</gene>
<dbReference type="STRING" id="123899.SAMEA3906487_01930"/>
<dbReference type="PANTHER" id="PTHR43194:SF5">
    <property type="entry name" value="PIMELOYL-[ACYL-CARRIER PROTEIN] METHYL ESTER ESTERASE"/>
    <property type="match status" value="1"/>
</dbReference>
<dbReference type="InterPro" id="IPR050228">
    <property type="entry name" value="Carboxylesterase_BioH"/>
</dbReference>
<dbReference type="SUPFAM" id="SSF53474">
    <property type="entry name" value="alpha/beta-Hydrolases"/>
    <property type="match status" value="1"/>
</dbReference>
<keyword evidence="2" id="KW-1185">Reference proteome</keyword>
<evidence type="ECO:0000313" key="1">
    <source>
        <dbReference type="EMBL" id="SAI69782.1"/>
    </source>
</evidence>
<dbReference type="AlphaFoldDB" id="A0A157PIZ0"/>
<organism evidence="1 2">
    <name type="scientific">Bordetella trematum</name>
    <dbReference type="NCBI Taxonomy" id="123899"/>
    <lineage>
        <taxon>Bacteria</taxon>
        <taxon>Pseudomonadati</taxon>
        <taxon>Pseudomonadota</taxon>
        <taxon>Betaproteobacteria</taxon>
        <taxon>Burkholderiales</taxon>
        <taxon>Alcaligenaceae</taxon>
        <taxon>Bordetella</taxon>
    </lineage>
</organism>
<sequence>MICLDRIEGWHVGGELRRLEGFSSQAHASTGLSFEGNGWHMVGQMYAQCFHVAQPRLSVPLALWHGGGMSGATWETTPDGRPGWLSFFLRESFSVVLCDGFERGRASLPAWPQAFDGVPEYRALDAVWHHFRFGPPAGAGLPLAAPRAAAYAGQQFPVEQLAHFARQFVPRFTNSDDCARAAYGALLQRLEACAVIGHSQGAAYALDAALAEPRRVAAVVALEPPVSQACLQRLKSAPPGPLPPHCLIFGDHIRQRHATWEPFLHNAMAYCEELAARDVPVSFIELPERGIRGNSHMLHMDANSDCIAALARDWLLGLPGLARG</sequence>
<evidence type="ECO:0000313" key="2">
    <source>
        <dbReference type="Proteomes" id="UP000076825"/>
    </source>
</evidence>
<dbReference type="OrthoDB" id="7820973at2"/>
<dbReference type="Proteomes" id="UP000076825">
    <property type="component" value="Chromosome 1"/>
</dbReference>
<dbReference type="GeneID" id="56590792"/>
<dbReference type="KEGG" id="btrm:SAMEA390648701930"/>
<accession>A0A157PIZ0</accession>
<dbReference type="PATRIC" id="fig|123899.6.peg.1919"/>
<dbReference type="RefSeq" id="WP_063491857.1">
    <property type="nucleotide sequence ID" value="NZ_CP016340.1"/>
</dbReference>
<dbReference type="PANTHER" id="PTHR43194">
    <property type="entry name" value="HYDROLASE ALPHA/BETA FOLD FAMILY"/>
    <property type="match status" value="1"/>
</dbReference>
<dbReference type="EMBL" id="LT546645">
    <property type="protein sequence ID" value="SAI69782.1"/>
    <property type="molecule type" value="Genomic_DNA"/>
</dbReference>
<reference evidence="1 2" key="1">
    <citation type="submission" date="2016-04" db="EMBL/GenBank/DDBJ databases">
        <authorList>
            <consortium name="Pathogen Informatics"/>
        </authorList>
    </citation>
    <scope>NUCLEOTIDE SEQUENCE [LARGE SCALE GENOMIC DNA]</scope>
    <source>
        <strain evidence="1 2">H044680328</strain>
    </source>
</reference>
<dbReference type="Gene3D" id="3.40.50.1820">
    <property type="entry name" value="alpha/beta hydrolase"/>
    <property type="match status" value="1"/>
</dbReference>
<proteinExistence type="predicted"/>
<protein>
    <submittedName>
        <fullName evidence="1">Esterase/lipase</fullName>
    </submittedName>
</protein>
<dbReference type="InterPro" id="IPR029058">
    <property type="entry name" value="AB_hydrolase_fold"/>
</dbReference>
<dbReference type="eggNOG" id="COG0400">
    <property type="taxonomic scope" value="Bacteria"/>
</dbReference>
<name>A0A157PIZ0_9BORD</name>